<dbReference type="InterPro" id="IPR004344">
    <property type="entry name" value="TTL/TTLL_fam"/>
</dbReference>
<dbReference type="Pfam" id="PF03133">
    <property type="entry name" value="TTL"/>
    <property type="match status" value="1"/>
</dbReference>
<evidence type="ECO:0000256" key="4">
    <source>
        <dbReference type="SAM" id="MobiDB-lite"/>
    </source>
</evidence>
<evidence type="ECO:0000256" key="2">
    <source>
        <dbReference type="ARBA" id="ARBA00022741"/>
    </source>
</evidence>
<evidence type="ECO:0000256" key="3">
    <source>
        <dbReference type="ARBA" id="ARBA00022840"/>
    </source>
</evidence>
<evidence type="ECO:0000256" key="1">
    <source>
        <dbReference type="ARBA" id="ARBA00022598"/>
    </source>
</evidence>
<dbReference type="GO" id="GO:0015631">
    <property type="term" value="F:tubulin binding"/>
    <property type="evidence" value="ECO:0007669"/>
    <property type="project" value="TreeGrafter"/>
</dbReference>
<dbReference type="PANTHER" id="PTHR12241:SF147">
    <property type="entry name" value="TUBULIN POLYGLUTAMYLASE TTLL7"/>
    <property type="match status" value="1"/>
</dbReference>
<accession>A0A1Y1VQ73</accession>
<proteinExistence type="predicted"/>
<dbReference type="GO" id="GO:0005524">
    <property type="term" value="F:ATP binding"/>
    <property type="evidence" value="ECO:0007669"/>
    <property type="project" value="UniProtKB-KW"/>
</dbReference>
<name>A0A1Y1VQ73_9FUNG</name>
<feature type="region of interest" description="Disordered" evidence="4">
    <location>
        <begin position="408"/>
        <end position="448"/>
    </location>
</feature>
<dbReference type="STRING" id="1754192.A0A1Y1VQ73"/>
<dbReference type="OrthoDB" id="202825at2759"/>
<protein>
    <submittedName>
        <fullName evidence="5">TTL-domain-containing protein</fullName>
    </submittedName>
</protein>
<dbReference type="PROSITE" id="PS51221">
    <property type="entry name" value="TTL"/>
    <property type="match status" value="1"/>
</dbReference>
<reference evidence="5 6" key="1">
    <citation type="submission" date="2016-08" db="EMBL/GenBank/DDBJ databases">
        <title>A Parts List for Fungal Cellulosomes Revealed by Comparative Genomics.</title>
        <authorList>
            <consortium name="DOE Joint Genome Institute"/>
            <person name="Haitjema C.H."/>
            <person name="Gilmore S.P."/>
            <person name="Henske J.K."/>
            <person name="Solomon K.V."/>
            <person name="De Groot R."/>
            <person name="Kuo A."/>
            <person name="Mondo S.J."/>
            <person name="Salamov A.A."/>
            <person name="Labutti K."/>
            <person name="Zhao Z."/>
            <person name="Chiniquy J."/>
            <person name="Barry K."/>
            <person name="Brewer H.M."/>
            <person name="Purvine S.O."/>
            <person name="Wright A.T."/>
            <person name="Boxma B."/>
            <person name="Van Alen T."/>
            <person name="Hackstein J.H."/>
            <person name="Baker S.E."/>
            <person name="Grigoriev I.V."/>
            <person name="O'Malley M.A."/>
        </authorList>
    </citation>
    <scope>NUCLEOTIDE SEQUENCE [LARGE SCALE GENOMIC DNA]</scope>
    <source>
        <strain evidence="5 6">S4</strain>
    </source>
</reference>
<dbReference type="EMBL" id="MCFG01000655">
    <property type="protein sequence ID" value="ORX63303.1"/>
    <property type="molecule type" value="Genomic_DNA"/>
</dbReference>
<dbReference type="GO" id="GO:0000226">
    <property type="term" value="P:microtubule cytoskeleton organization"/>
    <property type="evidence" value="ECO:0007669"/>
    <property type="project" value="TreeGrafter"/>
</dbReference>
<dbReference type="Proteomes" id="UP000193944">
    <property type="component" value="Unassembled WGS sequence"/>
</dbReference>
<gene>
    <name evidence="5" type="ORF">BCR32DRAFT_273477</name>
</gene>
<organism evidence="5 6">
    <name type="scientific">Anaeromyces robustus</name>
    <dbReference type="NCBI Taxonomy" id="1754192"/>
    <lineage>
        <taxon>Eukaryota</taxon>
        <taxon>Fungi</taxon>
        <taxon>Fungi incertae sedis</taxon>
        <taxon>Chytridiomycota</taxon>
        <taxon>Chytridiomycota incertae sedis</taxon>
        <taxon>Neocallimastigomycetes</taxon>
        <taxon>Neocallimastigales</taxon>
        <taxon>Neocallimastigaceae</taxon>
        <taxon>Anaeromyces</taxon>
    </lineage>
</organism>
<dbReference type="PANTHER" id="PTHR12241">
    <property type="entry name" value="TUBULIN POLYGLUTAMYLASE"/>
    <property type="match status" value="1"/>
</dbReference>
<dbReference type="GO" id="GO:0036064">
    <property type="term" value="C:ciliary basal body"/>
    <property type="evidence" value="ECO:0007669"/>
    <property type="project" value="TreeGrafter"/>
</dbReference>
<reference evidence="5 6" key="2">
    <citation type="submission" date="2016-08" db="EMBL/GenBank/DDBJ databases">
        <title>Pervasive Adenine N6-methylation of Active Genes in Fungi.</title>
        <authorList>
            <consortium name="DOE Joint Genome Institute"/>
            <person name="Mondo S.J."/>
            <person name="Dannebaum R.O."/>
            <person name="Kuo R.C."/>
            <person name="Labutti K."/>
            <person name="Haridas S."/>
            <person name="Kuo A."/>
            <person name="Salamov A."/>
            <person name="Ahrendt S.R."/>
            <person name="Lipzen A."/>
            <person name="Sullivan W."/>
            <person name="Andreopoulos W.B."/>
            <person name="Clum A."/>
            <person name="Lindquist E."/>
            <person name="Daum C."/>
            <person name="Ramamoorthy G.K."/>
            <person name="Gryganskyi A."/>
            <person name="Culley D."/>
            <person name="Magnuson J.K."/>
            <person name="James T.Y."/>
            <person name="O'Malley M.A."/>
            <person name="Stajich J.E."/>
            <person name="Spatafora J.W."/>
            <person name="Visel A."/>
            <person name="Grigoriev I.V."/>
        </authorList>
    </citation>
    <scope>NUCLEOTIDE SEQUENCE [LARGE SCALE GENOMIC DNA]</scope>
    <source>
        <strain evidence="5 6">S4</strain>
    </source>
</reference>
<feature type="non-terminal residue" evidence="5">
    <location>
        <position position="517"/>
    </location>
</feature>
<dbReference type="SUPFAM" id="SSF56059">
    <property type="entry name" value="Glutathione synthetase ATP-binding domain-like"/>
    <property type="match status" value="1"/>
</dbReference>
<keyword evidence="6" id="KW-1185">Reference proteome</keyword>
<dbReference type="Gene3D" id="3.30.470.20">
    <property type="entry name" value="ATP-grasp fold, B domain"/>
    <property type="match status" value="1"/>
</dbReference>
<evidence type="ECO:0000313" key="5">
    <source>
        <dbReference type="EMBL" id="ORX63303.1"/>
    </source>
</evidence>
<keyword evidence="2" id="KW-0547">Nucleotide-binding</keyword>
<keyword evidence="3" id="KW-0067">ATP-binding</keyword>
<sequence length="517" mass="59993">MPDAPTARFSIKRFVNKEKLIDKNYEIKSLFKDKKKVIKVDYSNCKYEVVKYCTKSFGYQQYREEDNDDSWTLCWMDTGVSIDRVLSMKPWQKINHFPGMNEICRKDCLARNLGRLSKVYPKEYNFHPKTWVLPLEWNDFVSYAKQKSSKKNTYIAKPDAGCQGKGIILFKKLPKSPKELFLAATNAKHHNIINNVVVQTYINSPLLINGMKFDLRVYVLVLSVNPLKIYIYKDGLARFATEKYSNPSQSNVKNVKMHLTNYAINRKSKNFDREIGKGKGSKRYIMDVFKEISSMKKYNITVNELWDKISDVVIKTLLTIQPMLSQSCSTCHNGLKVPTSPCFEILGFDILLDSKLKAWILEVNHSPSFTCDTILDFEIKRGVIINALRMIDFDNLIRNKLNKKIKVNSESKKQVSTPNENDTSNELPKIENLDNITQTKNVTEEKKERRNIYSGHYNKSTLMNENKMLSKNLENIVLYSKLKGPHNLNTYSINNKAKNKKKDGKEIKTKKRIIDNH</sequence>
<feature type="compositionally biased region" description="Polar residues" evidence="4">
    <location>
        <begin position="414"/>
        <end position="426"/>
    </location>
</feature>
<dbReference type="GO" id="GO:0070740">
    <property type="term" value="F:tubulin-glutamic acid ligase activity"/>
    <property type="evidence" value="ECO:0007669"/>
    <property type="project" value="TreeGrafter"/>
</dbReference>
<dbReference type="AlphaFoldDB" id="A0A1Y1VQ73"/>
<comment type="caution">
    <text evidence="5">The sequence shown here is derived from an EMBL/GenBank/DDBJ whole genome shotgun (WGS) entry which is preliminary data.</text>
</comment>
<evidence type="ECO:0000313" key="6">
    <source>
        <dbReference type="Proteomes" id="UP000193944"/>
    </source>
</evidence>
<keyword evidence="1" id="KW-0436">Ligase</keyword>